<protein>
    <recommendedName>
        <fullName evidence="13">Hexosyltransferase</fullName>
    </recommendedName>
</protein>
<evidence type="ECO:0000256" key="7">
    <source>
        <dbReference type="ARBA" id="ARBA00022989"/>
    </source>
</evidence>
<dbReference type="GeneID" id="37016698"/>
<comment type="similarity">
    <text evidence="2">Belongs to the glycosyltransferase 31 family.</text>
</comment>
<evidence type="ECO:0000313" key="12">
    <source>
        <dbReference type="Proteomes" id="UP000245942"/>
    </source>
</evidence>
<feature type="transmembrane region" description="Helical" evidence="10">
    <location>
        <begin position="52"/>
        <end position="70"/>
    </location>
</feature>
<sequence>MVHLRTISYQPDPYSPRCVSPKLKREQRHRSSYPRDRLLLTSSTRLRRYRRLLAGGLLLVFLLGMTWCFLPRHTEEKAVSSAQETPFRRNLHSLQSPLWWSDPWSLPSSQFPRVALYPDADWNPHPRWHNESIPALQDEQRHAPPSSFACNEESHPFYGEGLAPGLAGATSSSPLLFMGIFSSVRQGKEEMRDLIRRRQLPHFHQEERYQLHQGGDEGRNLTHPSHEWGDMGVPAGVLEWNFILGYPRGWGKTIRMIRDGTLNWKTKGDPWMRRWHLGSPNDGSFVSWNGIKRRDTENLLGRLRGTRLVQWIGWAKMMGFWRRRVPVRFGGWKEEDVALAREQVKMMHLLAEEQQRFGDIVLLSDLEDNITEGKTYQYFRWLAQKRSDNRPPRFAMKTDDDTFHVIPNLLSLLAPLSCQTSLYIGTAWGCAQDFPFHFGGLGYVLSWPLVAWLGGGEELREEDTWGNEDARLGAYLLSLDKEREPVVTLDYSIQMGSWFDNWTFPKTTSTISLHYLKEPNVYRDYSQVMWDLWKSEGKAWRWEGGKEWVRRHARMP</sequence>
<evidence type="ECO:0008006" key="13">
    <source>
        <dbReference type="Google" id="ProtNLM"/>
    </source>
</evidence>
<accession>A0A316U6D6</accession>
<evidence type="ECO:0000256" key="5">
    <source>
        <dbReference type="ARBA" id="ARBA00022692"/>
    </source>
</evidence>
<keyword evidence="4" id="KW-0808">Transferase</keyword>
<dbReference type="Proteomes" id="UP000245942">
    <property type="component" value="Unassembled WGS sequence"/>
</dbReference>
<keyword evidence="12" id="KW-1185">Reference proteome</keyword>
<organism evidence="11 12">
    <name type="scientific">Pseudomicrostroma glucosiphilum</name>
    <dbReference type="NCBI Taxonomy" id="1684307"/>
    <lineage>
        <taxon>Eukaryota</taxon>
        <taxon>Fungi</taxon>
        <taxon>Dikarya</taxon>
        <taxon>Basidiomycota</taxon>
        <taxon>Ustilaginomycotina</taxon>
        <taxon>Exobasidiomycetes</taxon>
        <taxon>Microstromatales</taxon>
        <taxon>Microstromatales incertae sedis</taxon>
        <taxon>Pseudomicrostroma</taxon>
    </lineage>
</organism>
<evidence type="ECO:0000256" key="3">
    <source>
        <dbReference type="ARBA" id="ARBA00022676"/>
    </source>
</evidence>
<evidence type="ECO:0000256" key="4">
    <source>
        <dbReference type="ARBA" id="ARBA00022679"/>
    </source>
</evidence>
<dbReference type="InterPro" id="IPR002659">
    <property type="entry name" value="Glyco_trans_31"/>
</dbReference>
<dbReference type="PANTHER" id="PTHR11214:SF351">
    <property type="entry name" value="BETA-1,3-GALACTOSYLTRANSFERASE PVG3"/>
    <property type="match status" value="1"/>
</dbReference>
<dbReference type="Gene3D" id="3.90.550.50">
    <property type="match status" value="1"/>
</dbReference>
<dbReference type="Pfam" id="PF01762">
    <property type="entry name" value="Galactosyl_T"/>
    <property type="match status" value="1"/>
</dbReference>
<evidence type="ECO:0000256" key="8">
    <source>
        <dbReference type="ARBA" id="ARBA00023034"/>
    </source>
</evidence>
<keyword evidence="5 10" id="KW-0812">Transmembrane</keyword>
<comment type="subcellular location">
    <subcellularLocation>
        <location evidence="1">Golgi apparatus membrane</location>
        <topology evidence="1">Single-pass type II membrane protein</topology>
    </subcellularLocation>
</comment>
<dbReference type="EMBL" id="KZ819327">
    <property type="protein sequence ID" value="PWN20789.1"/>
    <property type="molecule type" value="Genomic_DNA"/>
</dbReference>
<evidence type="ECO:0000256" key="10">
    <source>
        <dbReference type="SAM" id="Phobius"/>
    </source>
</evidence>
<gene>
    <name evidence="11" type="ORF">BCV69DRAFT_312732</name>
</gene>
<dbReference type="PANTHER" id="PTHR11214">
    <property type="entry name" value="BETA-1,3-N-ACETYLGLUCOSAMINYLTRANSFERASE"/>
    <property type="match status" value="1"/>
</dbReference>
<dbReference type="OrthoDB" id="2139606at2759"/>
<evidence type="ECO:0000256" key="6">
    <source>
        <dbReference type="ARBA" id="ARBA00022968"/>
    </source>
</evidence>
<keyword evidence="3" id="KW-0328">Glycosyltransferase</keyword>
<proteinExistence type="inferred from homology"/>
<keyword evidence="6" id="KW-0735">Signal-anchor</keyword>
<evidence type="ECO:0000256" key="1">
    <source>
        <dbReference type="ARBA" id="ARBA00004323"/>
    </source>
</evidence>
<dbReference type="GO" id="GO:0016758">
    <property type="term" value="F:hexosyltransferase activity"/>
    <property type="evidence" value="ECO:0007669"/>
    <property type="project" value="InterPro"/>
</dbReference>
<reference evidence="11 12" key="1">
    <citation type="journal article" date="2018" name="Mol. Biol. Evol.">
        <title>Broad Genomic Sampling Reveals a Smut Pathogenic Ancestry of the Fungal Clade Ustilaginomycotina.</title>
        <authorList>
            <person name="Kijpornyongpan T."/>
            <person name="Mondo S.J."/>
            <person name="Barry K."/>
            <person name="Sandor L."/>
            <person name="Lee J."/>
            <person name="Lipzen A."/>
            <person name="Pangilinan J."/>
            <person name="LaButti K."/>
            <person name="Hainaut M."/>
            <person name="Henrissat B."/>
            <person name="Grigoriev I.V."/>
            <person name="Spatafora J.W."/>
            <person name="Aime M.C."/>
        </authorList>
    </citation>
    <scope>NUCLEOTIDE SEQUENCE [LARGE SCALE GENOMIC DNA]</scope>
    <source>
        <strain evidence="11 12">MCA 4718</strain>
    </source>
</reference>
<evidence type="ECO:0000256" key="2">
    <source>
        <dbReference type="ARBA" id="ARBA00008661"/>
    </source>
</evidence>
<keyword evidence="9 10" id="KW-0472">Membrane</keyword>
<evidence type="ECO:0000256" key="9">
    <source>
        <dbReference type="ARBA" id="ARBA00023136"/>
    </source>
</evidence>
<keyword evidence="8" id="KW-0333">Golgi apparatus</keyword>
<dbReference type="GO" id="GO:0000139">
    <property type="term" value="C:Golgi membrane"/>
    <property type="evidence" value="ECO:0007669"/>
    <property type="project" value="UniProtKB-SubCell"/>
</dbReference>
<evidence type="ECO:0000313" key="11">
    <source>
        <dbReference type="EMBL" id="PWN20789.1"/>
    </source>
</evidence>
<dbReference type="STRING" id="1684307.A0A316U6D6"/>
<name>A0A316U6D6_9BASI</name>
<dbReference type="GO" id="GO:0051072">
    <property type="term" value="P:4,6-pyruvylated galactose residue biosynthetic process"/>
    <property type="evidence" value="ECO:0007669"/>
    <property type="project" value="TreeGrafter"/>
</dbReference>
<dbReference type="RefSeq" id="XP_025347949.1">
    <property type="nucleotide sequence ID" value="XM_025494964.1"/>
</dbReference>
<dbReference type="AlphaFoldDB" id="A0A316U6D6"/>
<keyword evidence="7 10" id="KW-1133">Transmembrane helix</keyword>